<dbReference type="CDD" id="cd06261">
    <property type="entry name" value="TM_PBP2"/>
    <property type="match status" value="1"/>
</dbReference>
<feature type="transmembrane region" description="Helical" evidence="7">
    <location>
        <begin position="278"/>
        <end position="304"/>
    </location>
</feature>
<feature type="transmembrane region" description="Helical" evidence="7">
    <location>
        <begin position="142"/>
        <end position="166"/>
    </location>
</feature>
<reference evidence="9 10" key="1">
    <citation type="submission" date="2023-03" db="EMBL/GenBank/DDBJ databases">
        <title>Complete genome sequences of several Auritidibacter ignavus strains isolated from ear infections.</title>
        <authorList>
            <person name="Baehr T."/>
            <person name="Baumhoegger A.M."/>
        </authorList>
    </citation>
    <scope>NUCLEOTIDE SEQUENCE [LARGE SCALE GENOMIC DNA]</scope>
    <source>
        <strain evidence="9 10">BABAE-6</strain>
    </source>
</reference>
<keyword evidence="4 7" id="KW-0812">Transmembrane</keyword>
<protein>
    <submittedName>
        <fullName evidence="9">ABC transporter permease</fullName>
    </submittedName>
</protein>
<dbReference type="Gene3D" id="1.10.3720.10">
    <property type="entry name" value="MetI-like"/>
    <property type="match status" value="1"/>
</dbReference>
<evidence type="ECO:0000256" key="5">
    <source>
        <dbReference type="ARBA" id="ARBA00022989"/>
    </source>
</evidence>
<comment type="similarity">
    <text evidence="7">Belongs to the binding-protein-dependent transport system permease family.</text>
</comment>
<evidence type="ECO:0000256" key="6">
    <source>
        <dbReference type="ARBA" id="ARBA00023136"/>
    </source>
</evidence>
<dbReference type="Pfam" id="PF00528">
    <property type="entry name" value="BPD_transp_1"/>
    <property type="match status" value="1"/>
</dbReference>
<accession>A0AAJ6AIN6</accession>
<comment type="subcellular location">
    <subcellularLocation>
        <location evidence="1 7">Cell membrane</location>
        <topology evidence="1 7">Multi-pass membrane protein</topology>
    </subcellularLocation>
</comment>
<gene>
    <name evidence="9" type="ORF">QDX21_00905</name>
</gene>
<evidence type="ECO:0000256" key="4">
    <source>
        <dbReference type="ARBA" id="ARBA00022692"/>
    </source>
</evidence>
<keyword evidence="5 7" id="KW-1133">Transmembrane helix</keyword>
<feature type="transmembrane region" description="Helical" evidence="7">
    <location>
        <begin position="7"/>
        <end position="30"/>
    </location>
</feature>
<feature type="transmembrane region" description="Helical" evidence="7">
    <location>
        <begin position="178"/>
        <end position="198"/>
    </location>
</feature>
<evidence type="ECO:0000256" key="1">
    <source>
        <dbReference type="ARBA" id="ARBA00004651"/>
    </source>
</evidence>
<evidence type="ECO:0000313" key="9">
    <source>
        <dbReference type="EMBL" id="WGH93412.1"/>
    </source>
</evidence>
<feature type="transmembrane region" description="Helical" evidence="7">
    <location>
        <begin position="106"/>
        <end position="130"/>
    </location>
</feature>
<dbReference type="InterPro" id="IPR045621">
    <property type="entry name" value="BPD_transp_1_N"/>
</dbReference>
<sequence length="315" mass="33108">MARYIGIRVLMALLVLWAAYTVSFIILYMIPGDPVLAMAAGGGDPSAVDEETLATYREAYGFNDPLIVQYFNRLGAAITGDFGESMRTGQPVSTAIAEVIPSTAQLAGVALLLAVVLGAAIAMLATYTNITWLKNLLLSLPPLAISLPTFFIGLLLIQVFSFQLGWLPALGGANLAGIILPAITLSLPIGAVICQVFASSLERSSAESYVNTARAKGLNRFTVHLRHVARTSLVPALSMVGLVAGGLLAGSVIVETVFSRPGVGQLTVQAVSTQDLPVVQGIVVLAAVVFVTVNLLVDLVLPAIDPRVRLGRRFA</sequence>
<proteinExistence type="inferred from homology"/>
<dbReference type="AlphaFoldDB" id="A0AAJ6AIN6"/>
<dbReference type="InterPro" id="IPR000515">
    <property type="entry name" value="MetI-like"/>
</dbReference>
<dbReference type="InterPro" id="IPR035906">
    <property type="entry name" value="MetI-like_sf"/>
</dbReference>
<dbReference type="Proteomes" id="UP001224674">
    <property type="component" value="Chromosome"/>
</dbReference>
<feature type="transmembrane region" description="Helical" evidence="7">
    <location>
        <begin position="233"/>
        <end position="258"/>
    </location>
</feature>
<evidence type="ECO:0000313" key="10">
    <source>
        <dbReference type="Proteomes" id="UP001224674"/>
    </source>
</evidence>
<keyword evidence="10" id="KW-1185">Reference proteome</keyword>
<dbReference type="GO" id="GO:0055085">
    <property type="term" value="P:transmembrane transport"/>
    <property type="evidence" value="ECO:0007669"/>
    <property type="project" value="InterPro"/>
</dbReference>
<dbReference type="EMBL" id="CP122566">
    <property type="protein sequence ID" value="WGH93412.1"/>
    <property type="molecule type" value="Genomic_DNA"/>
</dbReference>
<organism evidence="9 10">
    <name type="scientific">Auritidibacter ignavus</name>
    <dbReference type="NCBI Taxonomy" id="678932"/>
    <lineage>
        <taxon>Bacteria</taxon>
        <taxon>Bacillati</taxon>
        <taxon>Actinomycetota</taxon>
        <taxon>Actinomycetes</taxon>
        <taxon>Micrococcales</taxon>
        <taxon>Micrococcaceae</taxon>
        <taxon>Auritidibacter</taxon>
    </lineage>
</organism>
<dbReference type="GO" id="GO:0005886">
    <property type="term" value="C:plasma membrane"/>
    <property type="evidence" value="ECO:0007669"/>
    <property type="project" value="UniProtKB-SubCell"/>
</dbReference>
<dbReference type="RefSeq" id="WP_110122606.1">
    <property type="nucleotide sequence ID" value="NZ_CP122562.1"/>
</dbReference>
<evidence type="ECO:0000256" key="2">
    <source>
        <dbReference type="ARBA" id="ARBA00022448"/>
    </source>
</evidence>
<name>A0AAJ6AIN6_9MICC</name>
<evidence type="ECO:0000259" key="8">
    <source>
        <dbReference type="PROSITE" id="PS50928"/>
    </source>
</evidence>
<dbReference type="PANTHER" id="PTHR43163">
    <property type="entry name" value="DIPEPTIDE TRANSPORT SYSTEM PERMEASE PROTEIN DPPB-RELATED"/>
    <property type="match status" value="1"/>
</dbReference>
<keyword evidence="2 7" id="KW-0813">Transport</keyword>
<evidence type="ECO:0000256" key="7">
    <source>
        <dbReference type="RuleBase" id="RU363032"/>
    </source>
</evidence>
<keyword evidence="6 7" id="KW-0472">Membrane</keyword>
<dbReference type="PROSITE" id="PS50928">
    <property type="entry name" value="ABC_TM1"/>
    <property type="match status" value="1"/>
</dbReference>
<keyword evidence="3" id="KW-1003">Cell membrane</keyword>
<evidence type="ECO:0000256" key="3">
    <source>
        <dbReference type="ARBA" id="ARBA00022475"/>
    </source>
</evidence>
<feature type="domain" description="ABC transmembrane type-1" evidence="8">
    <location>
        <begin position="100"/>
        <end position="301"/>
    </location>
</feature>
<dbReference type="Pfam" id="PF19300">
    <property type="entry name" value="BPD_transp_1_N"/>
    <property type="match status" value="1"/>
</dbReference>
<dbReference type="PANTHER" id="PTHR43163:SF6">
    <property type="entry name" value="DIPEPTIDE TRANSPORT SYSTEM PERMEASE PROTEIN DPPB-RELATED"/>
    <property type="match status" value="1"/>
</dbReference>
<dbReference type="SUPFAM" id="SSF161098">
    <property type="entry name" value="MetI-like"/>
    <property type="match status" value="1"/>
</dbReference>